<comment type="subcellular location">
    <subcellularLocation>
        <location evidence="1">Nucleus</location>
    </subcellularLocation>
</comment>
<evidence type="ECO:0000256" key="4">
    <source>
        <dbReference type="ARBA" id="ARBA00022763"/>
    </source>
</evidence>
<feature type="region of interest" description="Disordered" evidence="7">
    <location>
        <begin position="133"/>
        <end position="160"/>
    </location>
</feature>
<dbReference type="Pfam" id="PF00817">
    <property type="entry name" value="IMS"/>
    <property type="match status" value="1"/>
</dbReference>
<dbReference type="OrthoDB" id="5723at2759"/>
<keyword evidence="3" id="KW-0479">Metal-binding</keyword>
<feature type="compositionally biased region" description="Low complexity" evidence="7">
    <location>
        <begin position="431"/>
        <end position="443"/>
    </location>
</feature>
<dbReference type="InterPro" id="IPR052230">
    <property type="entry name" value="DNA_polymerase_eta"/>
</dbReference>
<dbReference type="GO" id="GO:0005634">
    <property type="term" value="C:nucleus"/>
    <property type="evidence" value="ECO:0007669"/>
    <property type="project" value="UniProtKB-SubCell"/>
</dbReference>
<name>A0A836BSY2_9CHLO</name>
<gene>
    <name evidence="9" type="ORF">HYH03_013733</name>
</gene>
<proteinExistence type="predicted"/>
<comment type="caution">
    <text evidence="9">The sequence shown here is derived from an EMBL/GenBank/DDBJ whole genome shotgun (WGS) entry which is preliminary data.</text>
</comment>
<evidence type="ECO:0000256" key="6">
    <source>
        <dbReference type="ARBA" id="ARBA00023242"/>
    </source>
</evidence>
<feature type="compositionally biased region" description="Pro residues" evidence="7">
    <location>
        <begin position="133"/>
        <end position="152"/>
    </location>
</feature>
<evidence type="ECO:0000259" key="8">
    <source>
        <dbReference type="PROSITE" id="PS50173"/>
    </source>
</evidence>
<feature type="compositionally biased region" description="Basic and acidic residues" evidence="7">
    <location>
        <begin position="690"/>
        <end position="702"/>
    </location>
</feature>
<dbReference type="SUPFAM" id="SSF56672">
    <property type="entry name" value="DNA/RNA polymerases"/>
    <property type="match status" value="1"/>
</dbReference>
<keyword evidence="4" id="KW-0227">DNA damage</keyword>
<keyword evidence="5" id="KW-0234">DNA repair</keyword>
<dbReference type="EMBL" id="JAEHOE010000093">
    <property type="protein sequence ID" value="KAG2487735.1"/>
    <property type="molecule type" value="Genomic_DNA"/>
</dbReference>
<dbReference type="Gene3D" id="1.10.150.20">
    <property type="entry name" value="5' to 3' exonuclease, C-terminal subdomain"/>
    <property type="match status" value="1"/>
</dbReference>
<dbReference type="GO" id="GO:0009314">
    <property type="term" value="P:response to radiation"/>
    <property type="evidence" value="ECO:0007669"/>
    <property type="project" value="TreeGrafter"/>
</dbReference>
<dbReference type="InterPro" id="IPR043502">
    <property type="entry name" value="DNA/RNA_pol_sf"/>
</dbReference>
<dbReference type="GO" id="GO:0035861">
    <property type="term" value="C:site of double-strand break"/>
    <property type="evidence" value="ECO:0007669"/>
    <property type="project" value="TreeGrafter"/>
</dbReference>
<reference evidence="9" key="1">
    <citation type="journal article" date="2020" name="bioRxiv">
        <title>Comparative genomics of Chlamydomonas.</title>
        <authorList>
            <person name="Craig R.J."/>
            <person name="Hasan A.R."/>
            <person name="Ness R.W."/>
            <person name="Keightley P.D."/>
        </authorList>
    </citation>
    <scope>NUCLEOTIDE SEQUENCE</scope>
    <source>
        <strain evidence="9">CCAP 11/70</strain>
    </source>
</reference>
<organism evidence="9 10">
    <name type="scientific">Edaphochlamys debaryana</name>
    <dbReference type="NCBI Taxonomy" id="47281"/>
    <lineage>
        <taxon>Eukaryota</taxon>
        <taxon>Viridiplantae</taxon>
        <taxon>Chlorophyta</taxon>
        <taxon>core chlorophytes</taxon>
        <taxon>Chlorophyceae</taxon>
        <taxon>CS clade</taxon>
        <taxon>Chlamydomonadales</taxon>
        <taxon>Chlamydomonadales incertae sedis</taxon>
        <taxon>Edaphochlamys</taxon>
    </lineage>
</organism>
<dbReference type="PANTHER" id="PTHR45873">
    <property type="entry name" value="DNA POLYMERASE ETA"/>
    <property type="match status" value="1"/>
</dbReference>
<keyword evidence="6" id="KW-0539">Nucleus</keyword>
<dbReference type="GO" id="GO:0046872">
    <property type="term" value="F:metal ion binding"/>
    <property type="evidence" value="ECO:0007669"/>
    <property type="project" value="UniProtKB-KW"/>
</dbReference>
<feature type="compositionally biased region" description="Gly residues" evidence="7">
    <location>
        <begin position="444"/>
        <end position="464"/>
    </location>
</feature>
<dbReference type="PANTHER" id="PTHR45873:SF1">
    <property type="entry name" value="DNA POLYMERASE ETA"/>
    <property type="match status" value="1"/>
</dbReference>
<accession>A0A836BSY2</accession>
<dbReference type="Proteomes" id="UP000612055">
    <property type="component" value="Unassembled WGS sequence"/>
</dbReference>
<feature type="region of interest" description="Disordered" evidence="7">
    <location>
        <begin position="620"/>
        <end position="787"/>
    </location>
</feature>
<evidence type="ECO:0000256" key="2">
    <source>
        <dbReference type="ARBA" id="ARBA00022679"/>
    </source>
</evidence>
<dbReference type="InterPro" id="IPR043128">
    <property type="entry name" value="Rev_trsase/Diguanyl_cyclase"/>
</dbReference>
<dbReference type="InterPro" id="IPR001126">
    <property type="entry name" value="UmuC"/>
</dbReference>
<evidence type="ECO:0000256" key="3">
    <source>
        <dbReference type="ARBA" id="ARBA00022723"/>
    </source>
</evidence>
<evidence type="ECO:0000313" key="9">
    <source>
        <dbReference type="EMBL" id="KAG2487735.1"/>
    </source>
</evidence>
<feature type="compositionally biased region" description="Low complexity" evidence="7">
    <location>
        <begin position="703"/>
        <end position="741"/>
    </location>
</feature>
<dbReference type="GO" id="GO:0003887">
    <property type="term" value="F:DNA-directed DNA polymerase activity"/>
    <property type="evidence" value="ECO:0007669"/>
    <property type="project" value="TreeGrafter"/>
</dbReference>
<dbReference type="GO" id="GO:0006281">
    <property type="term" value="P:DNA repair"/>
    <property type="evidence" value="ECO:0007669"/>
    <property type="project" value="UniProtKB-KW"/>
</dbReference>
<feature type="region of interest" description="Disordered" evidence="7">
    <location>
        <begin position="419"/>
        <end position="474"/>
    </location>
</feature>
<dbReference type="GO" id="GO:0005657">
    <property type="term" value="C:replication fork"/>
    <property type="evidence" value="ECO:0007669"/>
    <property type="project" value="TreeGrafter"/>
</dbReference>
<dbReference type="GO" id="GO:0042276">
    <property type="term" value="P:error-prone translesion synthesis"/>
    <property type="evidence" value="ECO:0007669"/>
    <property type="project" value="TreeGrafter"/>
</dbReference>
<feature type="domain" description="UmuC" evidence="8">
    <location>
        <begin position="14"/>
        <end position="249"/>
    </location>
</feature>
<protein>
    <recommendedName>
        <fullName evidence="8">UmuC domain-containing protein</fullName>
    </recommendedName>
</protein>
<keyword evidence="2" id="KW-0808">Transferase</keyword>
<dbReference type="Gene3D" id="3.30.70.270">
    <property type="match status" value="1"/>
</dbReference>
<dbReference type="Gene3D" id="3.40.1170.60">
    <property type="match status" value="1"/>
</dbReference>
<evidence type="ECO:0000256" key="7">
    <source>
        <dbReference type="SAM" id="MobiDB-lite"/>
    </source>
</evidence>
<evidence type="ECO:0000256" key="1">
    <source>
        <dbReference type="ARBA" id="ARBA00004123"/>
    </source>
</evidence>
<dbReference type="AlphaFoldDB" id="A0A836BSY2"/>
<sequence length="819" mass="81328">MAVEQQGGSCRGLVLHADVDAFFCQVEALRHPDPAVRARSVPLAVQQHQDVIAVDYAARAAGVRKHMAPAEARRLLAAAGGRLVHVYCEDGTRPSYRPYREVSAALMRLLRGLLPPGAVLEKASIDEAYMQLPLPPQQGLPPPPPRAQPPPGFAAAGSGAGAGGGAAAGGGAGAAEPGLAEAVAVAESLRREARAQLGLVVSVGVARNKLLAKLASRGAKPDGLRLLLGPGAVDAKLGATPVERLPGMGGRVAEALVAAGFATAAQLRGLAPEHLAARFGLRPAAAARLALWARGEDDRPVDERGPAKAIQVQMTLTPVSRPVPAVMAARAAASASTHPGPDTGIGPATWGAAATLEPLYPSAPDGRARLGRLVRGMAGDLVARVLLDRHEHGRWPQRLSVQLVTHGAGGRAASRSCAFPAPGLAPGGQGPAQSPGAAATEGLVGPGEGLVGAGEGLAGPGQGPDGSRSPRLGGAGATAAGGYAGGGGGGAGADATLGARGLIVGEHTFYRPGAPSALLEAVATNAMGLCAALLPAPVQAHAQPPRSPGGAAGPGPPLVEVHLTAHSFGSLRAANAAGAIGRFLSRRDAAAGQPPATATTTLGAAANAAAAPAGTGAADAAGLRRGDARAEGQPVRAGGSGPQAVAELHADAEDLGPSGRAGQKRRAAAGPPTSPPRRMAAAAAVTSPLEPERLQPRPERPGEAGPPQHPPAAQQPRLQQPAAAPPLKRATAPAGGRNGRVPARRPRAPPPAPIDLLELLGSLSGGGDSGGTSKRTGRSGGPAGDAADAAVRTLDGWLAAYGAPSLEEWWGDLGTEPDV</sequence>
<keyword evidence="10" id="KW-1185">Reference proteome</keyword>
<dbReference type="PROSITE" id="PS50173">
    <property type="entry name" value="UMUC"/>
    <property type="match status" value="1"/>
</dbReference>
<evidence type="ECO:0000313" key="10">
    <source>
        <dbReference type="Proteomes" id="UP000612055"/>
    </source>
</evidence>
<evidence type="ECO:0000256" key="5">
    <source>
        <dbReference type="ARBA" id="ARBA00023204"/>
    </source>
</evidence>